<evidence type="ECO:0000313" key="1">
    <source>
        <dbReference type="EMBL" id="KAK1440625.1"/>
    </source>
</evidence>
<reference evidence="1" key="1">
    <citation type="journal article" date="2023" name="bioRxiv">
        <title>Improved chromosome-level genome assembly for marigold (Tagetes erecta).</title>
        <authorList>
            <person name="Jiang F."/>
            <person name="Yuan L."/>
            <person name="Wang S."/>
            <person name="Wang H."/>
            <person name="Xu D."/>
            <person name="Wang A."/>
            <person name="Fan W."/>
        </authorList>
    </citation>
    <scope>NUCLEOTIDE SEQUENCE</scope>
    <source>
        <strain evidence="1">WSJ</strain>
        <tissue evidence="1">Leaf</tissue>
    </source>
</reference>
<proteinExistence type="predicted"/>
<gene>
    <name evidence="1" type="ORF">QVD17_06454</name>
</gene>
<evidence type="ECO:0000313" key="2">
    <source>
        <dbReference type="Proteomes" id="UP001229421"/>
    </source>
</evidence>
<organism evidence="1 2">
    <name type="scientific">Tagetes erecta</name>
    <name type="common">African marigold</name>
    <dbReference type="NCBI Taxonomy" id="13708"/>
    <lineage>
        <taxon>Eukaryota</taxon>
        <taxon>Viridiplantae</taxon>
        <taxon>Streptophyta</taxon>
        <taxon>Embryophyta</taxon>
        <taxon>Tracheophyta</taxon>
        <taxon>Spermatophyta</taxon>
        <taxon>Magnoliopsida</taxon>
        <taxon>eudicotyledons</taxon>
        <taxon>Gunneridae</taxon>
        <taxon>Pentapetalae</taxon>
        <taxon>asterids</taxon>
        <taxon>campanulids</taxon>
        <taxon>Asterales</taxon>
        <taxon>Asteraceae</taxon>
        <taxon>Asteroideae</taxon>
        <taxon>Heliantheae alliance</taxon>
        <taxon>Tageteae</taxon>
        <taxon>Tagetes</taxon>
    </lineage>
</organism>
<accession>A0AAD8P6H1</accession>
<dbReference type="EMBL" id="JAUHHV010000001">
    <property type="protein sequence ID" value="KAK1440625.1"/>
    <property type="molecule type" value="Genomic_DNA"/>
</dbReference>
<sequence>MEEGGWALTNANPYLALAPSASLALTSSLRRSLHVTLLVLGGRLLVVLASRHFARLERKAVGCLACQLVNVRMDECCTYLQITSESNLVCKSSSSSSLAASNQ</sequence>
<name>A0AAD8P6H1_TARER</name>
<keyword evidence="2" id="KW-1185">Reference proteome</keyword>
<dbReference type="AlphaFoldDB" id="A0AAD8P6H1"/>
<protein>
    <submittedName>
        <fullName evidence="1">Uncharacterized protein</fullName>
    </submittedName>
</protein>
<dbReference type="Proteomes" id="UP001229421">
    <property type="component" value="Unassembled WGS sequence"/>
</dbReference>
<comment type="caution">
    <text evidence="1">The sequence shown here is derived from an EMBL/GenBank/DDBJ whole genome shotgun (WGS) entry which is preliminary data.</text>
</comment>